<proteinExistence type="predicted"/>
<evidence type="ECO:0000313" key="1">
    <source>
        <dbReference type="EMBL" id="USY19721.1"/>
    </source>
</evidence>
<dbReference type="RefSeq" id="WP_254418913.1">
    <property type="nucleotide sequence ID" value="NZ_CP099837.1"/>
</dbReference>
<gene>
    <name evidence="1" type="ORF">NE857_31580</name>
</gene>
<reference evidence="1" key="1">
    <citation type="submission" date="2022-06" db="EMBL/GenBank/DDBJ databases">
        <authorList>
            <person name="Ping M."/>
        </authorList>
    </citation>
    <scope>NUCLEOTIDE SEQUENCE</scope>
    <source>
        <strain evidence="1">JCM11759T</strain>
    </source>
</reference>
<protein>
    <submittedName>
        <fullName evidence="1">Uncharacterized protein</fullName>
    </submittedName>
</protein>
<evidence type="ECO:0000313" key="2">
    <source>
        <dbReference type="Proteomes" id="UP001055940"/>
    </source>
</evidence>
<name>A0ABY5D9E2_9ACTN</name>
<keyword evidence="2" id="KW-1185">Reference proteome</keyword>
<dbReference type="Proteomes" id="UP001055940">
    <property type="component" value="Chromosome"/>
</dbReference>
<sequence>MALTPLATTADMAALGVTVESEEQPIAEQYLAVASASVRAAAGCPISQGTSTVVLAGQREARLPLPGPPVTSVDTVLLDAEEVSGWRLSRPRASLYRAHGWGGEDSEVEVTLTHGMPTVPADIVALVCRIAATTLMAYRSDETGGGLTVKRVTQLRIGDYSASFANDGTLTEVELPVTTRSQLRARFGGGAAVVRST</sequence>
<dbReference type="EMBL" id="CP099837">
    <property type="protein sequence ID" value="USY19721.1"/>
    <property type="molecule type" value="Genomic_DNA"/>
</dbReference>
<organism evidence="1 2">
    <name type="scientific">Nocardiopsis exhalans</name>
    <dbReference type="NCBI Taxonomy" id="163604"/>
    <lineage>
        <taxon>Bacteria</taxon>
        <taxon>Bacillati</taxon>
        <taxon>Actinomycetota</taxon>
        <taxon>Actinomycetes</taxon>
        <taxon>Streptosporangiales</taxon>
        <taxon>Nocardiopsidaceae</taxon>
        <taxon>Nocardiopsis</taxon>
    </lineage>
</organism>
<accession>A0ABY5D9E2</accession>